<accession>A0A0K2VZ84</accession>
<dbReference type="EMBL" id="CCND01000014">
    <property type="protein sequence ID" value="CDX57323.1"/>
    <property type="molecule type" value="Genomic_DNA"/>
</dbReference>
<evidence type="ECO:0000313" key="3">
    <source>
        <dbReference type="Proteomes" id="UP000182888"/>
    </source>
</evidence>
<reference evidence="3" key="1">
    <citation type="submission" date="2014-08" db="EMBL/GenBank/DDBJ databases">
        <authorList>
            <person name="Edwards T."/>
        </authorList>
    </citation>
    <scope>NUCLEOTIDE SEQUENCE [LARGE SCALE GENOMIC DNA]</scope>
</reference>
<feature type="transmembrane region" description="Helical" evidence="1">
    <location>
        <begin position="21"/>
        <end position="39"/>
    </location>
</feature>
<evidence type="ECO:0000256" key="1">
    <source>
        <dbReference type="SAM" id="Phobius"/>
    </source>
</evidence>
<keyword evidence="1" id="KW-0812">Transmembrane</keyword>
<gene>
    <name evidence="2" type="ORF">MPL1032_210059</name>
</gene>
<feature type="transmembrane region" description="Helical" evidence="1">
    <location>
        <begin position="45"/>
        <end position="63"/>
    </location>
</feature>
<dbReference type="Proteomes" id="UP000182888">
    <property type="component" value="Unassembled WGS sequence"/>
</dbReference>
<sequence>MSTVQTAKRKSRWPRWARRGLMENIATAIIAIGFLMLFQPFALALYTYSFVTMLAGTVMFIIVSKFPE</sequence>
<name>A0A0K2VZ84_MESPL</name>
<evidence type="ECO:0000313" key="2">
    <source>
        <dbReference type="EMBL" id="CDX57323.1"/>
    </source>
</evidence>
<proteinExistence type="predicted"/>
<protein>
    <submittedName>
        <fullName evidence="2">Uncharacterized protein</fullName>
    </submittedName>
</protein>
<keyword evidence="1" id="KW-0472">Membrane</keyword>
<keyword evidence="1" id="KW-1133">Transmembrane helix</keyword>
<organism evidence="2 3">
    <name type="scientific">Mesorhizobium plurifarium</name>
    <dbReference type="NCBI Taxonomy" id="69974"/>
    <lineage>
        <taxon>Bacteria</taxon>
        <taxon>Pseudomonadati</taxon>
        <taxon>Pseudomonadota</taxon>
        <taxon>Alphaproteobacteria</taxon>
        <taxon>Hyphomicrobiales</taxon>
        <taxon>Phyllobacteriaceae</taxon>
        <taxon>Mesorhizobium</taxon>
    </lineage>
</organism>
<dbReference type="AlphaFoldDB" id="A0A0K2VZ84"/>